<dbReference type="Proteomes" id="UP000000490">
    <property type="component" value="Chromosome"/>
</dbReference>
<evidence type="ECO:0000313" key="1">
    <source>
        <dbReference type="EMBL" id="AEI35821.1"/>
    </source>
</evidence>
<protein>
    <submittedName>
        <fullName evidence="1">Uncharacterized protein</fullName>
    </submittedName>
</protein>
<proteinExistence type="predicted"/>
<gene>
    <name evidence="1" type="ordered locus">F7308_0894</name>
</gene>
<keyword evidence="2" id="KW-1185">Reference proteome</keyword>
<sequence length="77" mass="9071">MSFDEIQEAIESGNLIDARVNTKEDYKHQIKLLVLIDGYIWEVASIVLQEKPKVIYLVTAFRNRKENKKYWGAKDEK</sequence>
<accession>A0ABM5M9F3</accession>
<evidence type="ECO:0000313" key="2">
    <source>
        <dbReference type="Proteomes" id="UP000000490"/>
    </source>
</evidence>
<dbReference type="EMBL" id="CP002872">
    <property type="protein sequence ID" value="AEI35821.1"/>
    <property type="molecule type" value="Genomic_DNA"/>
</dbReference>
<reference evidence="1" key="1">
    <citation type="submission" date="2011-05" db="EMBL/GenBank/DDBJ databases">
        <authorList>
            <person name="Kuske C.R."/>
            <person name="Challacombe J.F."/>
            <person name="Siddaramappa S."/>
            <person name="Petersen J.M."/>
            <person name="Bruce D.C."/>
        </authorList>
    </citation>
    <scope>NUCLEOTIDE SEQUENCE</scope>
    <source>
        <strain evidence="1">TX077308</strain>
    </source>
</reference>
<organism evidence="1 2">
    <name type="scientific">Francisella salina</name>
    <dbReference type="NCBI Taxonomy" id="573569"/>
    <lineage>
        <taxon>Bacteria</taxon>
        <taxon>Pseudomonadati</taxon>
        <taxon>Pseudomonadota</taxon>
        <taxon>Gammaproteobacteria</taxon>
        <taxon>Thiotrichales</taxon>
        <taxon>Francisellaceae</taxon>
        <taxon>Francisella</taxon>
    </lineage>
</organism>
<name>A0ABM5M9F3_FRAST</name>